<evidence type="ECO:0000313" key="2">
    <source>
        <dbReference type="EMBL" id="EHN10906.1"/>
    </source>
</evidence>
<dbReference type="Pfam" id="PF03476">
    <property type="entry name" value="MOSC_N"/>
    <property type="match status" value="1"/>
</dbReference>
<name>H0E612_9ACTN</name>
<dbReference type="SUPFAM" id="SSF141673">
    <property type="entry name" value="MOSC N-terminal domain-like"/>
    <property type="match status" value="1"/>
</dbReference>
<dbReference type="InterPro" id="IPR005302">
    <property type="entry name" value="MoCF_Sase_C"/>
</dbReference>
<dbReference type="Proteomes" id="UP000005143">
    <property type="component" value="Unassembled WGS sequence"/>
</dbReference>
<feature type="domain" description="MOSC" evidence="1">
    <location>
        <begin position="113"/>
        <end position="258"/>
    </location>
</feature>
<organism evidence="2 3">
    <name type="scientific">Patulibacter medicamentivorans</name>
    <dbReference type="NCBI Taxonomy" id="1097667"/>
    <lineage>
        <taxon>Bacteria</taxon>
        <taxon>Bacillati</taxon>
        <taxon>Actinomycetota</taxon>
        <taxon>Thermoleophilia</taxon>
        <taxon>Solirubrobacterales</taxon>
        <taxon>Patulibacteraceae</taxon>
        <taxon>Patulibacter</taxon>
    </lineage>
</organism>
<proteinExistence type="predicted"/>
<dbReference type="GO" id="GO:0030151">
    <property type="term" value="F:molybdenum ion binding"/>
    <property type="evidence" value="ECO:0007669"/>
    <property type="project" value="InterPro"/>
</dbReference>
<dbReference type="GO" id="GO:0030170">
    <property type="term" value="F:pyridoxal phosphate binding"/>
    <property type="evidence" value="ECO:0007669"/>
    <property type="project" value="InterPro"/>
</dbReference>
<dbReference type="GO" id="GO:0003824">
    <property type="term" value="F:catalytic activity"/>
    <property type="evidence" value="ECO:0007669"/>
    <property type="project" value="InterPro"/>
</dbReference>
<dbReference type="SUPFAM" id="SSF50800">
    <property type="entry name" value="PK beta-barrel domain-like"/>
    <property type="match status" value="1"/>
</dbReference>
<dbReference type="Gene3D" id="2.40.33.20">
    <property type="entry name" value="PK beta-barrel domain-like"/>
    <property type="match status" value="1"/>
</dbReference>
<dbReference type="AlphaFoldDB" id="H0E612"/>
<protein>
    <recommendedName>
        <fullName evidence="1">MOSC domain-containing protein</fullName>
    </recommendedName>
</protein>
<dbReference type="EMBL" id="AGUD01000197">
    <property type="protein sequence ID" value="EHN10906.1"/>
    <property type="molecule type" value="Genomic_DNA"/>
</dbReference>
<evidence type="ECO:0000313" key="3">
    <source>
        <dbReference type="Proteomes" id="UP000005143"/>
    </source>
</evidence>
<accession>H0E612</accession>
<keyword evidence="3" id="KW-1185">Reference proteome</keyword>
<gene>
    <name evidence="2" type="ORF">PAI11_22620</name>
</gene>
<comment type="caution">
    <text evidence="2">The sequence shown here is derived from an EMBL/GenBank/DDBJ whole genome shotgun (WGS) entry which is preliminary data.</text>
</comment>
<dbReference type="PROSITE" id="PS51340">
    <property type="entry name" value="MOSC"/>
    <property type="match status" value="1"/>
</dbReference>
<dbReference type="Pfam" id="PF03473">
    <property type="entry name" value="MOSC"/>
    <property type="match status" value="1"/>
</dbReference>
<dbReference type="InterPro" id="IPR011037">
    <property type="entry name" value="Pyrv_Knase-like_insert_dom_sf"/>
</dbReference>
<dbReference type="InterPro" id="IPR005303">
    <property type="entry name" value="MOCOS_middle"/>
</dbReference>
<reference evidence="2 3" key="1">
    <citation type="journal article" date="2013" name="Biodegradation">
        <title>Quantitative proteomic analysis of ibuprofen-degrading Patulibacter sp. strain I11.</title>
        <authorList>
            <person name="Almeida B."/>
            <person name="Kjeldal H."/>
            <person name="Lolas I."/>
            <person name="Knudsen A.D."/>
            <person name="Carvalho G."/>
            <person name="Nielsen K.L."/>
            <person name="Barreto Crespo M.T."/>
            <person name="Stensballe A."/>
            <person name="Nielsen J.L."/>
        </authorList>
    </citation>
    <scope>NUCLEOTIDE SEQUENCE [LARGE SCALE GENOMIC DNA]</scope>
    <source>
        <strain evidence="2 3">I11</strain>
    </source>
</reference>
<sequence>MTSLHRFPVKSMRGERLTRAWLGPAGVAGDREWALLDDERHWASAKTNRSRWRLVDGMLDLRARTAAEVGPTVVEGPRPAATTAASDEAGAPAVVVVTLPDGREVTAGTPEADAVLSAHLGRELRFDHGDDGHRWGRHHDAAPLHLVTTSTLDALPGPDGSPLDPMRLRPNLVVAPAAGGDFAEDAWVGRLLRVGDSLLRVTERTERCVMTTRAQADELPHAPTVLKRIGRANEACAGVYLAVVEPGAVAVGDPLVPIPG</sequence>
<evidence type="ECO:0000259" key="1">
    <source>
        <dbReference type="PROSITE" id="PS51340"/>
    </source>
</evidence>